<feature type="transmembrane region" description="Helical" evidence="12">
    <location>
        <begin position="551"/>
        <end position="573"/>
    </location>
</feature>
<feature type="domain" description="NACHT" evidence="14">
    <location>
        <begin position="163"/>
        <end position="312"/>
    </location>
</feature>
<feature type="transmembrane region" description="Helical" evidence="12">
    <location>
        <begin position="1172"/>
        <end position="1193"/>
    </location>
</feature>
<evidence type="ECO:0000256" key="4">
    <source>
        <dbReference type="ARBA" id="ARBA00022692"/>
    </source>
</evidence>
<name>A0A7X0M8R3_9ACTN</name>
<organism evidence="15 16">
    <name type="scientific">Sphaerisporangium rubeum</name>
    <dbReference type="NCBI Taxonomy" id="321317"/>
    <lineage>
        <taxon>Bacteria</taxon>
        <taxon>Bacillati</taxon>
        <taxon>Actinomycetota</taxon>
        <taxon>Actinomycetes</taxon>
        <taxon>Streptosporangiales</taxon>
        <taxon>Streptosporangiaceae</taxon>
        <taxon>Sphaerisporangium</taxon>
    </lineage>
</organism>
<keyword evidence="3 15" id="KW-0645">Protease</keyword>
<feature type="transmembrane region" description="Helical" evidence="12">
    <location>
        <begin position="625"/>
        <end position="647"/>
    </location>
</feature>
<keyword evidence="16" id="KW-1185">Reference proteome</keyword>
<dbReference type="EMBL" id="JACHIU010000001">
    <property type="protein sequence ID" value="MBB6475667.1"/>
    <property type="molecule type" value="Genomic_DNA"/>
</dbReference>
<evidence type="ECO:0000256" key="6">
    <source>
        <dbReference type="ARBA" id="ARBA00022801"/>
    </source>
</evidence>
<evidence type="ECO:0000256" key="5">
    <source>
        <dbReference type="ARBA" id="ARBA00022723"/>
    </source>
</evidence>
<evidence type="ECO:0000256" key="3">
    <source>
        <dbReference type="ARBA" id="ARBA00022670"/>
    </source>
</evidence>
<evidence type="ECO:0000256" key="1">
    <source>
        <dbReference type="ARBA" id="ARBA00001947"/>
    </source>
</evidence>
<dbReference type="RefSeq" id="WP_184985160.1">
    <property type="nucleotide sequence ID" value="NZ_BAAALO010000019.1"/>
</dbReference>
<feature type="region of interest" description="Disordered" evidence="11">
    <location>
        <begin position="704"/>
        <end position="734"/>
    </location>
</feature>
<dbReference type="PANTHER" id="PTHR43221:SF2">
    <property type="entry name" value="PROTEASE HTPX HOMOLOG"/>
    <property type="match status" value="1"/>
</dbReference>
<proteinExistence type="predicted"/>
<keyword evidence="4 12" id="KW-0812">Transmembrane</keyword>
<evidence type="ECO:0000256" key="12">
    <source>
        <dbReference type="SAM" id="Phobius"/>
    </source>
</evidence>
<feature type="transmembrane region" description="Helical" evidence="12">
    <location>
        <begin position="50"/>
        <end position="69"/>
    </location>
</feature>
<dbReference type="GO" id="GO:0046872">
    <property type="term" value="F:metal ion binding"/>
    <property type="evidence" value="ECO:0007669"/>
    <property type="project" value="UniProtKB-KW"/>
</dbReference>
<reference evidence="15 16" key="1">
    <citation type="submission" date="2020-08" db="EMBL/GenBank/DDBJ databases">
        <title>Sequencing the genomes of 1000 actinobacteria strains.</title>
        <authorList>
            <person name="Klenk H.-P."/>
        </authorList>
    </citation>
    <scope>NUCLEOTIDE SEQUENCE [LARGE SCALE GENOMIC DNA]</scope>
    <source>
        <strain evidence="15 16">DSM 44936</strain>
    </source>
</reference>
<keyword evidence="6" id="KW-0378">Hydrolase</keyword>
<feature type="domain" description="Peptidase M48" evidence="13">
    <location>
        <begin position="887"/>
        <end position="1029"/>
    </location>
</feature>
<feature type="transmembrane region" description="Helical" evidence="12">
    <location>
        <begin position="1135"/>
        <end position="1160"/>
    </location>
</feature>
<feature type="transmembrane region" description="Helical" evidence="12">
    <location>
        <begin position="1431"/>
        <end position="1460"/>
    </location>
</feature>
<dbReference type="PANTHER" id="PTHR43221">
    <property type="entry name" value="PROTEASE HTPX"/>
    <property type="match status" value="1"/>
</dbReference>
<feature type="transmembrane region" description="Helical" evidence="12">
    <location>
        <begin position="12"/>
        <end position="30"/>
    </location>
</feature>
<dbReference type="Gene3D" id="3.40.50.300">
    <property type="entry name" value="P-loop containing nucleotide triphosphate hydrolases"/>
    <property type="match status" value="1"/>
</dbReference>
<keyword evidence="8 12" id="KW-1133">Transmembrane helix</keyword>
<keyword evidence="2" id="KW-1003">Cell membrane</keyword>
<feature type="transmembrane region" description="Helical" evidence="12">
    <location>
        <begin position="786"/>
        <end position="803"/>
    </location>
</feature>
<evidence type="ECO:0000259" key="13">
    <source>
        <dbReference type="Pfam" id="PF01435"/>
    </source>
</evidence>
<feature type="transmembrane region" description="Helical" evidence="12">
    <location>
        <begin position="743"/>
        <end position="765"/>
    </location>
</feature>
<feature type="transmembrane region" description="Helical" evidence="12">
    <location>
        <begin position="1309"/>
        <end position="1327"/>
    </location>
</feature>
<keyword evidence="9" id="KW-0482">Metalloprotease</keyword>
<feature type="compositionally biased region" description="Gly residues" evidence="11">
    <location>
        <begin position="722"/>
        <end position="734"/>
    </location>
</feature>
<evidence type="ECO:0000313" key="15">
    <source>
        <dbReference type="EMBL" id="MBB6475667.1"/>
    </source>
</evidence>
<evidence type="ECO:0000256" key="9">
    <source>
        <dbReference type="ARBA" id="ARBA00023049"/>
    </source>
</evidence>
<dbReference type="Pfam" id="PF05729">
    <property type="entry name" value="NACHT"/>
    <property type="match status" value="1"/>
</dbReference>
<feature type="transmembrane region" description="Helical" evidence="12">
    <location>
        <begin position="461"/>
        <end position="483"/>
    </location>
</feature>
<dbReference type="Pfam" id="PF01435">
    <property type="entry name" value="Peptidase_M48"/>
    <property type="match status" value="1"/>
</dbReference>
<gene>
    <name evidence="15" type="ORF">BJ992_005098</name>
</gene>
<dbReference type="Proteomes" id="UP000555564">
    <property type="component" value="Unassembled WGS sequence"/>
</dbReference>
<evidence type="ECO:0000256" key="7">
    <source>
        <dbReference type="ARBA" id="ARBA00022833"/>
    </source>
</evidence>
<accession>A0A7X0M8R3</accession>
<feature type="transmembrane region" description="Helical" evidence="12">
    <location>
        <begin position="594"/>
        <end position="619"/>
    </location>
</feature>
<feature type="transmembrane region" description="Helical" evidence="12">
    <location>
        <begin position="1265"/>
        <end position="1289"/>
    </location>
</feature>
<feature type="transmembrane region" description="Helical" evidence="12">
    <location>
        <begin position="925"/>
        <end position="947"/>
    </location>
</feature>
<dbReference type="GO" id="GO:0004222">
    <property type="term" value="F:metalloendopeptidase activity"/>
    <property type="evidence" value="ECO:0007669"/>
    <property type="project" value="InterPro"/>
</dbReference>
<dbReference type="InterPro" id="IPR007111">
    <property type="entry name" value="NACHT_NTPase"/>
</dbReference>
<feature type="transmembrane region" description="Helical" evidence="12">
    <location>
        <begin position="1231"/>
        <end position="1253"/>
    </location>
</feature>
<evidence type="ECO:0000256" key="8">
    <source>
        <dbReference type="ARBA" id="ARBA00022989"/>
    </source>
</evidence>
<feature type="transmembrane region" description="Helical" evidence="12">
    <location>
        <begin position="1062"/>
        <end position="1088"/>
    </location>
</feature>
<sequence>MGGRRTRRWRAAAAGALAVALTGYVTLFLVRTWMASDTEDLDRLVGYSNVYAFVLTVVPLVGGLCVFALRGPRTADQAGGTGPEVVERAAQRLAAAVARQWRRELVARGVPRAHPLTVTWVPTARPVTARAGMPLPAEGPPGETGPGGGLGELAAWFGALPYRQLVVLGEPGAGKSVAAMLLAAELAEEAQPGAPVPVLLAFAGWDPAEPFDAWVARRTGEEYPDLAPEVAAALVAARRIMPVLDGLDEMPVAARVRVIERIDAACDGWPFVLTCRSEEYEAAVVGSERFLSSAAVVELEPVGAREVVAYLEGRVRAGDARWEALFAAIGEEPELSAALSTPLMIYLLLVVYRQPGTEPGELCGLGRNEIEERLLTAFLPAVYAPLGEDEAAPWPGVERAGRWAGFLACRLRHDGEHRLAWWRLVELDPRLSDPRRVVPATLAVVALAVAVVTAVTGRALIGIAAGVCTGVIAGTAAAGLLSGPTPPVYANLTLRGRSGHLARAVRVHFTSWFTAGFAAGAAAGLVIVLLADLLAGTPSSLTGWLLGGVMQAVLVGVTAGLVAGVCGGLVGWLKEPADEVRARDPASVLRADRAVATLNGAVAAVVCAAVAGLPVTAYAGPYLGAAYGLAAAVTAGLAVALGTTAWGRFCVARLWLASRGVLSLRLMRFLTDAHRRGMLRHAGGVYQFRHANLRDRLAGEETVRPEALRPVTSGENSRGQEESGGSGERPGGPPVGHGGFTTLAMLAGAVLATSTTTFLTLYLAVSANGDAVRRAVGCELEMERRWGVTWPGAFLTCSGPIYADQARWVVWGLVALVVVAGLGFLLHPVWIIRRNGYVPLSSPQDRALADMVGRLSRQVGLARAPRLLLSPHMWTTARVFGRPGRRYLAVDAPLTFHLSTDPRAAEAILLHELAHLRNGDVDRTYLTIAIWRSFLLLGLLPFVPALLLVADDWTQTVRAAASVAALTALVLLTRAAVLRRSELHADAAAGNAELLRAPLSRFPSPRRGLLAWTRVHPDIGRRIAHLDAPADMLPAGTLELTGAGMTAAIMTGNLQNFLGGPALFSLLGVALAGLLCVPALVVAIVEAVWAESSVPSPRVYLRPAAAVTAGYLVGDQLVLAHIFDKGQFPSSPGRYVLAALMLLAGTAFLGAWAASATRGLLHVQRRTRRRALAVVVTSGTLAAVPWFVVWHAFRGKELFTLLRSTFPHGVVERWSEPWSTLVTLHYGPLEYVLVNPLTLPGLLLLCLVPLTFTRRRASAGPRTDLARVTGLAGGVTVLLATTALVLLTAGHVPDDVRTAPELPRLYIEAYAFVIVLAQAAVAFLVAVRSTTSRLALALFAALLTGVMAASGFRFLDILAGCAGLYAAPCAAVPADSPHIAALLQSTLIKGAVAAVPATALGIATGTVWRHLRPPKHSTPQVSVRRTRLTQVTTVITAVVLVVAAIERLPYFVGVWMIYIYGP</sequence>
<comment type="caution">
    <text evidence="15">The sequence shown here is derived from an EMBL/GenBank/DDBJ whole genome shotgun (WGS) entry which is preliminary data.</text>
</comment>
<evidence type="ECO:0000259" key="14">
    <source>
        <dbReference type="Pfam" id="PF05729"/>
    </source>
</evidence>
<keyword evidence="7" id="KW-0862">Zinc</keyword>
<dbReference type="GO" id="GO:0006508">
    <property type="term" value="P:proteolysis"/>
    <property type="evidence" value="ECO:0007669"/>
    <property type="project" value="UniProtKB-KW"/>
</dbReference>
<feature type="transmembrane region" description="Helical" evidence="12">
    <location>
        <begin position="504"/>
        <end position="531"/>
    </location>
</feature>
<evidence type="ECO:0000313" key="16">
    <source>
        <dbReference type="Proteomes" id="UP000555564"/>
    </source>
</evidence>
<keyword evidence="5" id="KW-0479">Metal-binding</keyword>
<evidence type="ECO:0000256" key="10">
    <source>
        <dbReference type="ARBA" id="ARBA00023136"/>
    </source>
</evidence>
<evidence type="ECO:0000256" key="11">
    <source>
        <dbReference type="SAM" id="MobiDB-lite"/>
    </source>
</evidence>
<dbReference type="InterPro" id="IPR001915">
    <property type="entry name" value="Peptidase_M48"/>
</dbReference>
<feature type="transmembrane region" description="Helical" evidence="12">
    <location>
        <begin position="437"/>
        <end position="455"/>
    </location>
</feature>
<feature type="transmembrane region" description="Helical" evidence="12">
    <location>
        <begin position="654"/>
        <end position="671"/>
    </location>
</feature>
<dbReference type="InterPro" id="IPR050083">
    <property type="entry name" value="HtpX_protease"/>
</dbReference>
<dbReference type="InterPro" id="IPR027417">
    <property type="entry name" value="P-loop_NTPase"/>
</dbReference>
<comment type="cofactor">
    <cofactor evidence="1">
        <name>Zn(2+)</name>
        <dbReference type="ChEBI" id="CHEBI:29105"/>
    </cofactor>
</comment>
<feature type="transmembrane region" description="Helical" evidence="12">
    <location>
        <begin position="809"/>
        <end position="832"/>
    </location>
</feature>
<dbReference type="SUPFAM" id="SSF52540">
    <property type="entry name" value="P-loop containing nucleoside triphosphate hydrolases"/>
    <property type="match status" value="1"/>
</dbReference>
<feature type="transmembrane region" description="Helical" evidence="12">
    <location>
        <begin position="959"/>
        <end position="977"/>
    </location>
</feature>
<keyword evidence="10 12" id="KW-0472">Membrane</keyword>
<feature type="transmembrane region" description="Helical" evidence="12">
    <location>
        <begin position="1391"/>
        <end position="1411"/>
    </location>
</feature>
<protein>
    <submittedName>
        <fullName evidence="15">Zn-dependent protease with chaperone function</fullName>
    </submittedName>
</protein>
<feature type="transmembrane region" description="Helical" evidence="12">
    <location>
        <begin position="1334"/>
        <end position="1355"/>
    </location>
</feature>
<evidence type="ECO:0000256" key="2">
    <source>
        <dbReference type="ARBA" id="ARBA00022475"/>
    </source>
</evidence>
<dbReference type="Gene3D" id="3.30.2010.10">
    <property type="entry name" value="Metalloproteases ('zincins'), catalytic domain"/>
    <property type="match status" value="1"/>
</dbReference>